<evidence type="ECO:0000313" key="2">
    <source>
        <dbReference type="Proteomes" id="UP000324222"/>
    </source>
</evidence>
<comment type="caution">
    <text evidence="1">The sequence shown here is derived from an EMBL/GenBank/DDBJ whole genome shotgun (WGS) entry which is preliminary data.</text>
</comment>
<gene>
    <name evidence="1" type="ORF">E2C01_099590</name>
</gene>
<evidence type="ECO:0000313" key="1">
    <source>
        <dbReference type="EMBL" id="MPD03931.1"/>
    </source>
</evidence>
<dbReference type="Proteomes" id="UP000324222">
    <property type="component" value="Unassembled WGS sequence"/>
</dbReference>
<dbReference type="EMBL" id="VSRR010138669">
    <property type="protein sequence ID" value="MPD03931.1"/>
    <property type="molecule type" value="Genomic_DNA"/>
</dbReference>
<name>A0A5B7K481_PORTR</name>
<proteinExistence type="predicted"/>
<reference evidence="1 2" key="1">
    <citation type="submission" date="2019-05" db="EMBL/GenBank/DDBJ databases">
        <title>Another draft genome of Portunus trituberculatus and its Hox gene families provides insights of decapod evolution.</title>
        <authorList>
            <person name="Jeong J.-H."/>
            <person name="Song I."/>
            <person name="Kim S."/>
            <person name="Choi T."/>
            <person name="Kim D."/>
            <person name="Ryu S."/>
            <person name="Kim W."/>
        </authorList>
    </citation>
    <scope>NUCLEOTIDE SEQUENCE [LARGE SCALE GENOMIC DNA]</scope>
    <source>
        <tissue evidence="1">Muscle</tissue>
    </source>
</reference>
<organism evidence="1 2">
    <name type="scientific">Portunus trituberculatus</name>
    <name type="common">Swimming crab</name>
    <name type="synonym">Neptunus trituberculatus</name>
    <dbReference type="NCBI Taxonomy" id="210409"/>
    <lineage>
        <taxon>Eukaryota</taxon>
        <taxon>Metazoa</taxon>
        <taxon>Ecdysozoa</taxon>
        <taxon>Arthropoda</taxon>
        <taxon>Crustacea</taxon>
        <taxon>Multicrustacea</taxon>
        <taxon>Malacostraca</taxon>
        <taxon>Eumalacostraca</taxon>
        <taxon>Eucarida</taxon>
        <taxon>Decapoda</taxon>
        <taxon>Pleocyemata</taxon>
        <taxon>Brachyura</taxon>
        <taxon>Eubrachyura</taxon>
        <taxon>Portunoidea</taxon>
        <taxon>Portunidae</taxon>
        <taxon>Portuninae</taxon>
        <taxon>Portunus</taxon>
    </lineage>
</organism>
<sequence>MFIYLCFYFQVENFEPDPSGKALKKYPVLFYGTYETLAAQGFLLPLTHIVQLFNARVNQYSQSFIPFSGKLWNFLPVSVFPISYDLTSFKREV</sequence>
<dbReference type="AlphaFoldDB" id="A0A5B7K481"/>
<protein>
    <submittedName>
        <fullName evidence="1">Uncharacterized protein</fullName>
    </submittedName>
</protein>
<keyword evidence="2" id="KW-1185">Reference proteome</keyword>
<accession>A0A5B7K481</accession>